<dbReference type="Pfam" id="PF00168">
    <property type="entry name" value="C2"/>
    <property type="match status" value="1"/>
</dbReference>
<evidence type="ECO:0000259" key="2">
    <source>
        <dbReference type="PROSITE" id="PS50004"/>
    </source>
</evidence>
<dbReference type="Proteomes" id="UP000607653">
    <property type="component" value="Unassembled WGS sequence"/>
</dbReference>
<evidence type="ECO:0000313" key="4">
    <source>
        <dbReference type="Proteomes" id="UP000607653"/>
    </source>
</evidence>
<dbReference type="PANTHER" id="PTHR32246">
    <property type="entry name" value="INGRESSION PROTEIN FIC1"/>
    <property type="match status" value="1"/>
</dbReference>
<accession>A0A822YC64</accession>
<evidence type="ECO:0000313" key="3">
    <source>
        <dbReference type="EMBL" id="DAD29713.1"/>
    </source>
</evidence>
<keyword evidence="4" id="KW-1185">Reference proteome</keyword>
<dbReference type="SUPFAM" id="SSF49562">
    <property type="entry name" value="C2 domain (Calcium/lipid-binding domain, CaLB)"/>
    <property type="match status" value="1"/>
</dbReference>
<feature type="domain" description="C2" evidence="2">
    <location>
        <begin position="1"/>
        <end position="103"/>
    </location>
</feature>
<comment type="caution">
    <text evidence="3">The sequence shown here is derived from an EMBL/GenBank/DDBJ whole genome shotgun (WGS) entry which is preliminary data.</text>
</comment>
<dbReference type="Gene3D" id="2.60.40.150">
    <property type="entry name" value="C2 domain"/>
    <property type="match status" value="1"/>
</dbReference>
<dbReference type="EMBL" id="DUZY01000002">
    <property type="protein sequence ID" value="DAD29713.1"/>
    <property type="molecule type" value="Genomic_DNA"/>
</dbReference>
<dbReference type="SMART" id="SM00239">
    <property type="entry name" value="C2"/>
    <property type="match status" value="1"/>
</dbReference>
<name>A0A822YC64_NELNU</name>
<feature type="compositionally biased region" description="Low complexity" evidence="1">
    <location>
        <begin position="140"/>
        <end position="156"/>
    </location>
</feature>
<feature type="region of interest" description="Disordered" evidence="1">
    <location>
        <begin position="230"/>
        <end position="417"/>
    </location>
</feature>
<gene>
    <name evidence="3" type="ORF">HUJ06_031181</name>
</gene>
<dbReference type="PANTHER" id="PTHR32246:SF173">
    <property type="entry name" value="C2 DOMAIN-CONTAINING PROTEIN"/>
    <property type="match status" value="1"/>
</dbReference>
<dbReference type="InterPro" id="IPR000008">
    <property type="entry name" value="C2_dom"/>
</dbReference>
<proteinExistence type="predicted"/>
<dbReference type="PROSITE" id="PS50004">
    <property type="entry name" value="C2"/>
    <property type="match status" value="1"/>
</dbReference>
<dbReference type="AlphaFoldDB" id="A0A822YC64"/>
<feature type="region of interest" description="Disordered" evidence="1">
    <location>
        <begin position="140"/>
        <end position="195"/>
    </location>
</feature>
<feature type="compositionally biased region" description="Basic and acidic residues" evidence="1">
    <location>
        <begin position="274"/>
        <end position="285"/>
    </location>
</feature>
<protein>
    <recommendedName>
        <fullName evidence="2">C2 domain-containing protein</fullName>
    </recommendedName>
</protein>
<feature type="compositionally biased region" description="Low complexity" evidence="1">
    <location>
        <begin position="179"/>
        <end position="192"/>
    </location>
</feature>
<feature type="compositionally biased region" description="Basic and acidic residues" evidence="1">
    <location>
        <begin position="393"/>
        <end position="402"/>
    </location>
</feature>
<dbReference type="InterPro" id="IPR035892">
    <property type="entry name" value="C2_domain_sf"/>
</dbReference>
<reference evidence="3 4" key="1">
    <citation type="journal article" date="2020" name="Mol. Biol. Evol.">
        <title>Distinct Expression and Methylation Patterns for Genes with Different Fates following a Single Whole-Genome Duplication in Flowering Plants.</title>
        <authorList>
            <person name="Shi T."/>
            <person name="Rahmani R.S."/>
            <person name="Gugger P.F."/>
            <person name="Wang M."/>
            <person name="Li H."/>
            <person name="Zhang Y."/>
            <person name="Li Z."/>
            <person name="Wang Q."/>
            <person name="Van de Peer Y."/>
            <person name="Marchal K."/>
            <person name="Chen J."/>
        </authorList>
    </citation>
    <scope>NUCLEOTIDE SEQUENCE [LARGE SCALE GENOMIC DNA]</scope>
    <source>
        <tissue evidence="3">Leaf</tissue>
    </source>
</reference>
<sequence length="449" mass="48637">MTTSRPLVITVISANNLNKGRVCANVSINNHAPSKKKTPVDCNGGSNPVWNVQMKFSLNDRMLQEDRLQLVIDLHSQEEGGSIGGASIRLKAIYDTCRQQGRDTDTPLDRRIYLTSPTEQQAGTVRISFMFKEAFIHNNPGSPAGSGSGNSVNESGKISAISGPSGILPGKRPDNTKITGTESSGSTSSGQNASGGIGKMFSTTVAPAVLTMSAISATLNITDHFHHDNDHHGDHLSSNPQYDSPVIGNDGNDHHGDHLSSNPRYDSPVIGNEDNDHHGDHHGDHLSSNPQYDSPVIGNEDNDHHGDHLSSNPQYDSPVIGNEDNDHHGDHLSSNPQYDSPVIGNEDNDHHGDHLSSNPQYDSPVIGNEDNDHHGDHLSSNPQYDSPVIGNEDNDHHGDHLSSNRQYDNPVIGNEGYESYDIRDHDVPVDSDIAVDGFPNLVDIFFNLF</sequence>
<organism evidence="3 4">
    <name type="scientific">Nelumbo nucifera</name>
    <name type="common">Sacred lotus</name>
    <dbReference type="NCBI Taxonomy" id="4432"/>
    <lineage>
        <taxon>Eukaryota</taxon>
        <taxon>Viridiplantae</taxon>
        <taxon>Streptophyta</taxon>
        <taxon>Embryophyta</taxon>
        <taxon>Tracheophyta</taxon>
        <taxon>Spermatophyta</taxon>
        <taxon>Magnoliopsida</taxon>
        <taxon>Proteales</taxon>
        <taxon>Nelumbonaceae</taxon>
        <taxon>Nelumbo</taxon>
    </lineage>
</organism>
<evidence type="ECO:0000256" key="1">
    <source>
        <dbReference type="SAM" id="MobiDB-lite"/>
    </source>
</evidence>